<gene>
    <name evidence="1" type="ORF">GCM10010862_45040</name>
</gene>
<comment type="caution">
    <text evidence="1">The sequence shown here is derived from an EMBL/GenBank/DDBJ whole genome shotgun (WGS) entry which is preliminary data.</text>
</comment>
<proteinExistence type="predicted"/>
<keyword evidence="2" id="KW-1185">Reference proteome</keyword>
<protein>
    <submittedName>
        <fullName evidence="1">Uncharacterized protein</fullName>
    </submittedName>
</protein>
<name>A0ABQ5WAV0_9HYPH</name>
<dbReference type="Proteomes" id="UP001156691">
    <property type="component" value="Unassembled WGS sequence"/>
</dbReference>
<organism evidence="1 2">
    <name type="scientific">Devosia nitrariae</name>
    <dbReference type="NCBI Taxonomy" id="2071872"/>
    <lineage>
        <taxon>Bacteria</taxon>
        <taxon>Pseudomonadati</taxon>
        <taxon>Pseudomonadota</taxon>
        <taxon>Alphaproteobacteria</taxon>
        <taxon>Hyphomicrobiales</taxon>
        <taxon>Devosiaceae</taxon>
        <taxon>Devosia</taxon>
    </lineage>
</organism>
<accession>A0ABQ5WAV0</accession>
<evidence type="ECO:0000313" key="2">
    <source>
        <dbReference type="Proteomes" id="UP001156691"/>
    </source>
</evidence>
<dbReference type="EMBL" id="BSNS01000023">
    <property type="protein sequence ID" value="GLQ57245.1"/>
    <property type="molecule type" value="Genomic_DNA"/>
</dbReference>
<reference evidence="2" key="1">
    <citation type="journal article" date="2019" name="Int. J. Syst. Evol. Microbiol.">
        <title>The Global Catalogue of Microorganisms (GCM) 10K type strain sequencing project: providing services to taxonomists for standard genome sequencing and annotation.</title>
        <authorList>
            <consortium name="The Broad Institute Genomics Platform"/>
            <consortium name="The Broad Institute Genome Sequencing Center for Infectious Disease"/>
            <person name="Wu L."/>
            <person name="Ma J."/>
        </authorList>
    </citation>
    <scope>NUCLEOTIDE SEQUENCE [LARGE SCALE GENOMIC DNA]</scope>
    <source>
        <strain evidence="2">NBRC 112416</strain>
    </source>
</reference>
<evidence type="ECO:0000313" key="1">
    <source>
        <dbReference type="EMBL" id="GLQ57245.1"/>
    </source>
</evidence>
<sequence>MQSPAMPTSAYEPVEVPEYIEFTIDLGARPAHKPPLTKREAASMLEAGIRFSIYRPATGEFAVSFPYVTILDTVRRRLTFRQ</sequence>